<dbReference type="GO" id="GO:0031177">
    <property type="term" value="F:phosphopantetheine binding"/>
    <property type="evidence" value="ECO:0007669"/>
    <property type="project" value="TreeGrafter"/>
</dbReference>
<dbReference type="CDD" id="cd05930">
    <property type="entry name" value="A_NRPS"/>
    <property type="match status" value="1"/>
</dbReference>
<reference evidence="3 4" key="1">
    <citation type="submission" date="2020-01" db="EMBL/GenBank/DDBJ databases">
        <title>Insect and environment-associated Actinomycetes.</title>
        <authorList>
            <person name="Currrie C."/>
            <person name="Chevrette M."/>
            <person name="Carlson C."/>
            <person name="Stubbendieck R."/>
            <person name="Wendt-Pienkowski E."/>
        </authorList>
    </citation>
    <scope>NUCLEOTIDE SEQUENCE [LARGE SCALE GENOMIC DNA]</scope>
    <source>
        <strain evidence="3 4">SID7590</strain>
    </source>
</reference>
<name>A0A7K3S3J1_9ACTN</name>
<dbReference type="InterPro" id="IPR042099">
    <property type="entry name" value="ANL_N_sf"/>
</dbReference>
<comment type="caution">
    <text evidence="3">The sequence shown here is derived from an EMBL/GenBank/DDBJ whole genome shotgun (WGS) entry which is preliminary data.</text>
</comment>
<protein>
    <submittedName>
        <fullName evidence="3">Amino acid adenylation domain-containing protein</fullName>
    </submittedName>
</protein>
<dbReference type="SUPFAM" id="SSF56801">
    <property type="entry name" value="Acetyl-CoA synthetase-like"/>
    <property type="match status" value="1"/>
</dbReference>
<organism evidence="3 4">
    <name type="scientific">Streptomyces parvus</name>
    <dbReference type="NCBI Taxonomy" id="66428"/>
    <lineage>
        <taxon>Bacteria</taxon>
        <taxon>Bacillati</taxon>
        <taxon>Actinomycetota</taxon>
        <taxon>Actinomycetes</taxon>
        <taxon>Kitasatosporales</taxon>
        <taxon>Streptomycetaceae</taxon>
        <taxon>Streptomyces</taxon>
    </lineage>
</organism>
<dbReference type="RefSeq" id="WP_164206475.1">
    <property type="nucleotide sequence ID" value="NZ_JAAGMP010001223.1"/>
</dbReference>
<sequence length="407" mass="43683">LDPSLGTVRAAQVIAESGARLVISGPDGARQLSLPAAVRVVAPDAEPAPGTVPSTAPRVTNASPCSVIYTSGSTGTPKGVVLSHRSLVDLCRWHHDRFGLTGEHRTAVVCSQSFDASLLEIWPTLTGGGTLVVADDATRRDPLALARWFADRAVDFSILPTALGEEVLRLPAADQPPLRHLLLGGEALRTRPRPEAPYETVNVYGPTETTVLCLTETVEPAVGDAPDGRTEAVPIGRPVDNVTVRVVDPSDKPVPIGEVGELLVGGPGVSDGYLHRPDLTAERFTTSAPGMTEGPGYRTGDLVRWRPDGRLEFVGRTDDQVKIRGYRVEPEEVARVLNGLDGIRRAAVVGRRRGNGEAYLAAYTVPAEPGAGDAADHERWARELEQRLPEYMVPRSWRTLDRLPLNS</sequence>
<evidence type="ECO:0000259" key="1">
    <source>
        <dbReference type="Pfam" id="PF00501"/>
    </source>
</evidence>
<dbReference type="GO" id="GO:0043041">
    <property type="term" value="P:amino acid activation for nonribosomal peptide biosynthetic process"/>
    <property type="evidence" value="ECO:0007669"/>
    <property type="project" value="TreeGrafter"/>
</dbReference>
<dbReference type="GO" id="GO:0005737">
    <property type="term" value="C:cytoplasm"/>
    <property type="evidence" value="ECO:0007669"/>
    <property type="project" value="TreeGrafter"/>
</dbReference>
<dbReference type="InterPro" id="IPR010071">
    <property type="entry name" value="AA_adenyl_dom"/>
</dbReference>
<feature type="domain" description="AMP-binding enzyme C-terminal" evidence="2">
    <location>
        <begin position="332"/>
        <end position="406"/>
    </location>
</feature>
<dbReference type="NCBIfam" id="TIGR01733">
    <property type="entry name" value="AA-adenyl-dom"/>
    <property type="match status" value="1"/>
</dbReference>
<dbReference type="Gene3D" id="3.30.300.30">
    <property type="match status" value="1"/>
</dbReference>
<dbReference type="InterPro" id="IPR045851">
    <property type="entry name" value="AMP-bd_C_sf"/>
</dbReference>
<dbReference type="Proteomes" id="UP000469670">
    <property type="component" value="Unassembled WGS sequence"/>
</dbReference>
<proteinExistence type="predicted"/>
<feature type="non-terminal residue" evidence="3">
    <location>
        <position position="407"/>
    </location>
</feature>
<dbReference type="EMBL" id="JAAGMP010001223">
    <property type="protein sequence ID" value="NEC22061.1"/>
    <property type="molecule type" value="Genomic_DNA"/>
</dbReference>
<dbReference type="InterPro" id="IPR025110">
    <property type="entry name" value="AMP-bd_C"/>
</dbReference>
<evidence type="ECO:0000259" key="2">
    <source>
        <dbReference type="Pfam" id="PF13193"/>
    </source>
</evidence>
<dbReference type="PANTHER" id="PTHR45527:SF1">
    <property type="entry name" value="FATTY ACID SYNTHASE"/>
    <property type="match status" value="1"/>
</dbReference>
<accession>A0A7K3S3J1</accession>
<gene>
    <name evidence="3" type="ORF">G3I50_28045</name>
</gene>
<dbReference type="Pfam" id="PF00501">
    <property type="entry name" value="AMP-binding"/>
    <property type="match status" value="1"/>
</dbReference>
<dbReference type="Pfam" id="PF13193">
    <property type="entry name" value="AMP-binding_C"/>
    <property type="match status" value="1"/>
</dbReference>
<dbReference type="PANTHER" id="PTHR45527">
    <property type="entry name" value="NONRIBOSOMAL PEPTIDE SYNTHETASE"/>
    <property type="match status" value="1"/>
</dbReference>
<dbReference type="InterPro" id="IPR020845">
    <property type="entry name" value="AMP-binding_CS"/>
</dbReference>
<dbReference type="GO" id="GO:0044550">
    <property type="term" value="P:secondary metabolite biosynthetic process"/>
    <property type="evidence" value="ECO:0007669"/>
    <property type="project" value="TreeGrafter"/>
</dbReference>
<dbReference type="InterPro" id="IPR000873">
    <property type="entry name" value="AMP-dep_synth/lig_dom"/>
</dbReference>
<dbReference type="Gene3D" id="3.40.50.12780">
    <property type="entry name" value="N-terminal domain of ligase-like"/>
    <property type="match status" value="1"/>
</dbReference>
<dbReference type="AlphaFoldDB" id="A0A7K3S3J1"/>
<feature type="non-terminal residue" evidence="3">
    <location>
        <position position="1"/>
    </location>
</feature>
<dbReference type="PROSITE" id="PS00455">
    <property type="entry name" value="AMP_BINDING"/>
    <property type="match status" value="1"/>
</dbReference>
<evidence type="ECO:0000313" key="4">
    <source>
        <dbReference type="Proteomes" id="UP000469670"/>
    </source>
</evidence>
<feature type="domain" description="AMP-dependent synthetase/ligase" evidence="1">
    <location>
        <begin position="1"/>
        <end position="274"/>
    </location>
</feature>
<evidence type="ECO:0000313" key="3">
    <source>
        <dbReference type="EMBL" id="NEC22061.1"/>
    </source>
</evidence>